<sequence length="105" mass="11935">MIENDNTNSGKSLQRDEVIQIPTVEKEEEKESDELTSKKEPAASWSRSNQWWEAIQETAEGVNGDVDFCIAQSLSVLEQKIGVLTDIQKKLQSLREDLQKKSQVE</sequence>
<reference evidence="2" key="6">
    <citation type="journal article" date="2002" name="Nature">
        <title>Analysis of the mouse transcriptome based on functional annotation of 60,770 full-length cDNAs.</title>
        <authorList>
            <consortium name="The FANTOM Consortium and the RIKEN Genome Exploration Research Group Phase I and II Team"/>
        </authorList>
    </citation>
    <scope>NUCLEOTIDE SEQUENCE</scope>
    <source>
        <strain evidence="2">C57BL/6J</strain>
        <tissue evidence="2">Testis</tissue>
    </source>
</reference>
<organism evidence="2">
    <name type="scientific">Mus musculus</name>
    <name type="common">Mouse</name>
    <dbReference type="NCBI Taxonomy" id="10090"/>
    <lineage>
        <taxon>Eukaryota</taxon>
        <taxon>Metazoa</taxon>
        <taxon>Chordata</taxon>
        <taxon>Craniata</taxon>
        <taxon>Vertebrata</taxon>
        <taxon>Euteleostomi</taxon>
        <taxon>Mammalia</taxon>
        <taxon>Eutheria</taxon>
        <taxon>Euarchontoglires</taxon>
        <taxon>Glires</taxon>
        <taxon>Rodentia</taxon>
        <taxon>Myomorpha</taxon>
        <taxon>Muroidea</taxon>
        <taxon>Muridae</taxon>
        <taxon>Murinae</taxon>
        <taxon>Mus</taxon>
        <taxon>Mus</taxon>
    </lineage>
</organism>
<dbReference type="AGR" id="MGI:1920720"/>
<reference evidence="2" key="5">
    <citation type="journal article" date="2001" name="Nature">
        <title>Functional annotation of a full-length mouse cDNA collection.</title>
        <authorList>
            <consortium name="The RIKEN Genome Exploration Research Group Phase II Team and the FANTOM Consortium"/>
        </authorList>
    </citation>
    <scope>NUCLEOTIDE SEQUENCE</scope>
    <source>
        <strain evidence="2">C57BL/6J</strain>
        <tissue evidence="2">Testis</tissue>
    </source>
</reference>
<accession>Q9D9I8</accession>
<reference evidence="2" key="3">
    <citation type="journal article" date="2000" name="Genome Res.">
        <title>RIKEN integrated sequence analysis (RISA) system--384-format sequencing pipeline with 384 multicapillary sequencer.</title>
        <authorList>
            <person name="Shibata K."/>
            <person name="Itoh M."/>
            <person name="Aizawa K."/>
            <person name="Nagaoka S."/>
            <person name="Sasaki N."/>
            <person name="Carninci P."/>
            <person name="Konno H."/>
            <person name="Akiyama J."/>
            <person name="Nishi K."/>
            <person name="Kitsunai T."/>
            <person name="Tashiro H."/>
            <person name="Itoh M."/>
            <person name="Sumi N."/>
            <person name="Ishii Y."/>
            <person name="Nakamura S."/>
            <person name="Hazama M."/>
            <person name="Nishine T."/>
            <person name="Harada A."/>
            <person name="Yamamoto R."/>
            <person name="Matsumoto H."/>
            <person name="Sakaguchi S."/>
            <person name="Ikegami T."/>
            <person name="Kashiwagi K."/>
            <person name="Fujiwake S."/>
            <person name="Inoue K."/>
            <person name="Togawa Y."/>
            <person name="Izawa M."/>
            <person name="Ohara E."/>
            <person name="Watahiki M."/>
            <person name="Yoneda Y."/>
            <person name="Ishikawa T."/>
            <person name="Ozawa K."/>
            <person name="Tanaka T."/>
            <person name="Matsuura S."/>
            <person name="Kawai J."/>
            <person name="Okazaki Y."/>
            <person name="Muramatsu M."/>
            <person name="Inoue Y."/>
            <person name="Kira A."/>
            <person name="Hayashizaki Y."/>
        </authorList>
    </citation>
    <scope>NUCLEOTIDE SEQUENCE</scope>
    <source>
        <strain evidence="2">C57BL/6J</strain>
        <tissue evidence="2">Testis</tissue>
    </source>
</reference>
<reference evidence="2" key="8">
    <citation type="journal article" date="2005" name="Science">
        <title>Antisense Transcription in the Mammalian Transcriptome.</title>
        <authorList>
            <consortium name="RIKEN Genome Exploration Research Group and Genome Science Group (Genome Network Project Core Group) and the FANTOM Consortium"/>
        </authorList>
    </citation>
    <scope>NUCLEOTIDE SEQUENCE</scope>
    <source>
        <strain evidence="2">C57BL/6J</strain>
        <tissue evidence="2">Testis</tissue>
    </source>
</reference>
<reference evidence="2" key="2">
    <citation type="journal article" date="2000" name="Genome Res.">
        <title>Normalization and subtraction of cap-trapper-selected cDNAs to prepare full-length cDNA libraries for rapid discovery of new genes.</title>
        <authorList>
            <person name="Carninci P."/>
            <person name="Shibata Y."/>
            <person name="Hayatsu N."/>
            <person name="Sugahara Y."/>
            <person name="Shibata K."/>
            <person name="Itoh M."/>
            <person name="Konno H."/>
            <person name="Okazaki Y."/>
            <person name="Muramatsu M."/>
            <person name="Hayashizaki Y."/>
        </authorList>
    </citation>
    <scope>NUCLEOTIDE SEQUENCE</scope>
    <source>
        <strain evidence="2">C57BL/6J</strain>
        <tissue evidence="2">Testis</tissue>
    </source>
</reference>
<evidence type="ECO:0000256" key="1">
    <source>
        <dbReference type="SAM" id="MobiDB-lite"/>
    </source>
</evidence>
<gene>
    <name evidence="3" type="primary">Kif2b</name>
</gene>
<reference evidence="2" key="1">
    <citation type="journal article" date="1999" name="Methods Enzymol.">
        <title>High-efficiency full-length cDNA cloning.</title>
        <authorList>
            <person name="Carninci P."/>
            <person name="Hayashizaki Y."/>
        </authorList>
    </citation>
    <scope>NUCLEOTIDE SEQUENCE</scope>
    <source>
        <strain evidence="2">C57BL/6J</strain>
        <tissue evidence="2">Testis</tissue>
    </source>
</reference>
<dbReference type="AlphaFoldDB" id="Q9D9I8"/>
<protein>
    <submittedName>
        <fullName evidence="2">Uncharacterized protein</fullName>
    </submittedName>
</protein>
<evidence type="ECO:0000313" key="3">
    <source>
        <dbReference type="MGI" id="MGI:1920720"/>
    </source>
</evidence>
<reference evidence="2" key="4">
    <citation type="submission" date="2000-07" db="EMBL/GenBank/DDBJ databases">
        <authorList>
            <person name="Adachi J."/>
            <person name="Aizawa K."/>
            <person name="Akahira S."/>
            <person name="Akimura T."/>
            <person name="Arai A."/>
            <person name="Aono H."/>
            <person name="Arakawa T."/>
            <person name="Bono H."/>
            <person name="Carninci P."/>
            <person name="Fukuda S."/>
            <person name="Fukunishi Y."/>
            <person name="Furuno M."/>
            <person name="Hanagaki T."/>
            <person name="Hara A."/>
            <person name="Hayatsu N."/>
            <person name="Hiramoto K."/>
            <person name="Hiraoka T."/>
            <person name="Hori F."/>
            <person name="Imotani K."/>
            <person name="Ishii Y."/>
            <person name="Itoh M."/>
            <person name="Izawa M."/>
            <person name="Kasukawa T."/>
            <person name="Kato H."/>
            <person name="Kawai J."/>
            <person name="Kojima Y."/>
            <person name="Konno H."/>
            <person name="Kouda M."/>
            <person name="Koya S."/>
            <person name="Kurihara C."/>
            <person name="Matsuyama T."/>
            <person name="Miyazaki A."/>
            <person name="Nishi K."/>
            <person name="Nomura K."/>
            <person name="Numazaki R."/>
            <person name="Ohno M."/>
            <person name="Okazaki Y."/>
            <person name="Okido T."/>
            <person name="Owa C."/>
            <person name="Saito H."/>
            <person name="Saito R."/>
            <person name="Sakai C."/>
            <person name="Sakai K."/>
            <person name="Sano H."/>
            <person name="Sasaki D."/>
            <person name="Shibata K."/>
            <person name="Shibata Y."/>
            <person name="Shinagawa A."/>
            <person name="Shiraki T."/>
            <person name="Sogabe Y."/>
            <person name="Suzuki H."/>
            <person name="Tagami M."/>
            <person name="Tagawa A."/>
            <person name="Takahashi F."/>
            <person name="Tanaka T."/>
            <person name="Tejima Y."/>
            <person name="Toya T."/>
            <person name="Yamamura T."/>
            <person name="Yasunishi A."/>
            <person name="Yoshida K."/>
            <person name="Yoshino M."/>
            <person name="Muramatsu M."/>
            <person name="Hayashizaki Y."/>
        </authorList>
    </citation>
    <scope>NUCLEOTIDE SEQUENCE</scope>
    <source>
        <strain evidence="2">C57BL/6J</strain>
        <tissue evidence="2">Testis</tissue>
    </source>
</reference>
<evidence type="ECO:0000313" key="2">
    <source>
        <dbReference type="EMBL" id="BAB24772.1"/>
    </source>
</evidence>
<feature type="compositionally biased region" description="Basic and acidic residues" evidence="1">
    <location>
        <begin position="13"/>
        <end position="41"/>
    </location>
</feature>
<feature type="region of interest" description="Disordered" evidence="1">
    <location>
        <begin position="1"/>
        <end position="48"/>
    </location>
</feature>
<feature type="compositionally biased region" description="Polar residues" evidence="1">
    <location>
        <begin position="1"/>
        <end position="12"/>
    </location>
</feature>
<name>Q9D9I8_MOUSE</name>
<proteinExistence type="evidence at transcript level"/>
<dbReference type="MGI" id="MGI:1920720">
    <property type="gene designation" value="Kif2b"/>
</dbReference>
<reference evidence="2" key="7">
    <citation type="journal article" date="2005" name="Science">
        <title>The Transcriptional Landscape of the Mammalian Genome.</title>
        <authorList>
            <consortium name="The FANTOM Consortium"/>
            <consortium name="Riken Genome Exploration Research Group and Genome Science Group (Genome Network Project Core Group)"/>
        </authorList>
    </citation>
    <scope>NUCLEOTIDE SEQUENCE</scope>
    <source>
        <strain evidence="2">C57BL/6J</strain>
        <tissue evidence="2">Testis</tissue>
    </source>
</reference>
<dbReference type="EMBL" id="AK006866">
    <property type="protein sequence ID" value="BAB24772.1"/>
    <property type="molecule type" value="mRNA"/>
</dbReference>